<name>A0A6I2TX65_9BACT</name>
<keyword evidence="4 7" id="KW-0949">S-adenosyl-L-methionine</keyword>
<dbReference type="Gene3D" id="3.40.50.150">
    <property type="entry name" value="Vaccinia Virus protein VP39"/>
    <property type="match status" value="1"/>
</dbReference>
<dbReference type="PRINTS" id="PR00105">
    <property type="entry name" value="C5METTRFRASE"/>
</dbReference>
<dbReference type="InterPro" id="IPR001525">
    <property type="entry name" value="C5_MeTfrase"/>
</dbReference>
<evidence type="ECO:0000256" key="1">
    <source>
        <dbReference type="ARBA" id="ARBA00011975"/>
    </source>
</evidence>
<dbReference type="GO" id="GO:0044027">
    <property type="term" value="P:negative regulation of gene expression via chromosomal CpG island methylation"/>
    <property type="evidence" value="ECO:0007669"/>
    <property type="project" value="TreeGrafter"/>
</dbReference>
<dbReference type="GO" id="GO:0009307">
    <property type="term" value="P:DNA restriction-modification system"/>
    <property type="evidence" value="ECO:0007669"/>
    <property type="project" value="UniProtKB-KW"/>
</dbReference>
<feature type="active site" evidence="7">
    <location>
        <position position="84"/>
    </location>
</feature>
<dbReference type="SUPFAM" id="SSF53335">
    <property type="entry name" value="S-adenosyl-L-methionine-dependent methyltransferases"/>
    <property type="match status" value="1"/>
</dbReference>
<evidence type="ECO:0000313" key="10">
    <source>
        <dbReference type="Proteomes" id="UP000450161"/>
    </source>
</evidence>
<dbReference type="PROSITE" id="PS51679">
    <property type="entry name" value="SAM_MT_C5"/>
    <property type="match status" value="1"/>
</dbReference>
<protein>
    <recommendedName>
        <fullName evidence="1">DNA (cytosine-5-)-methyltransferase</fullName>
        <ecNumber evidence="1">2.1.1.37</ecNumber>
    </recommendedName>
</protein>
<dbReference type="PANTHER" id="PTHR10629">
    <property type="entry name" value="CYTOSINE-SPECIFIC METHYLTRANSFERASE"/>
    <property type="match status" value="1"/>
</dbReference>
<dbReference type="PROSITE" id="PS00095">
    <property type="entry name" value="C5_MTASE_2"/>
    <property type="match status" value="1"/>
</dbReference>
<evidence type="ECO:0000256" key="8">
    <source>
        <dbReference type="RuleBase" id="RU000416"/>
    </source>
</evidence>
<keyword evidence="5" id="KW-0680">Restriction system</keyword>
<dbReference type="Pfam" id="PF00145">
    <property type="entry name" value="DNA_methylase"/>
    <property type="match status" value="1"/>
</dbReference>
<keyword evidence="3 7" id="KW-0808">Transferase</keyword>
<dbReference type="InterPro" id="IPR029063">
    <property type="entry name" value="SAM-dependent_MTases_sf"/>
</dbReference>
<dbReference type="NCBIfam" id="TIGR00675">
    <property type="entry name" value="dcm"/>
    <property type="match status" value="1"/>
</dbReference>
<proteinExistence type="inferred from homology"/>
<dbReference type="EMBL" id="VUNF01000027">
    <property type="protein sequence ID" value="MST78396.1"/>
    <property type="molecule type" value="Genomic_DNA"/>
</dbReference>
<dbReference type="PANTHER" id="PTHR10629:SF52">
    <property type="entry name" value="DNA (CYTOSINE-5)-METHYLTRANSFERASE 1"/>
    <property type="match status" value="1"/>
</dbReference>
<dbReference type="RefSeq" id="WP_154482400.1">
    <property type="nucleotide sequence ID" value="NZ_VUNF01000027.1"/>
</dbReference>
<evidence type="ECO:0000256" key="7">
    <source>
        <dbReference type="PROSITE-ProRule" id="PRU01016"/>
    </source>
</evidence>
<dbReference type="GO" id="GO:0003886">
    <property type="term" value="F:DNA (cytosine-5-)-methyltransferase activity"/>
    <property type="evidence" value="ECO:0007669"/>
    <property type="project" value="UniProtKB-EC"/>
</dbReference>
<reference evidence="9 10" key="1">
    <citation type="submission" date="2019-08" db="EMBL/GenBank/DDBJ databases">
        <title>In-depth cultivation of the pig gut microbiome towards novel bacterial diversity and tailored functional studies.</title>
        <authorList>
            <person name="Wylensek D."/>
            <person name="Hitch T.C.A."/>
            <person name="Clavel T."/>
        </authorList>
    </citation>
    <scope>NUCLEOTIDE SEQUENCE [LARGE SCALE GENOMIC DNA]</scope>
    <source>
        <strain evidence="9 10">LKV-178-WT-2C</strain>
    </source>
</reference>
<organism evidence="9 10">
    <name type="scientific">Segatella copri</name>
    <dbReference type="NCBI Taxonomy" id="165179"/>
    <lineage>
        <taxon>Bacteria</taxon>
        <taxon>Pseudomonadati</taxon>
        <taxon>Bacteroidota</taxon>
        <taxon>Bacteroidia</taxon>
        <taxon>Bacteroidales</taxon>
        <taxon>Prevotellaceae</taxon>
        <taxon>Segatella</taxon>
    </lineage>
</organism>
<evidence type="ECO:0000256" key="4">
    <source>
        <dbReference type="ARBA" id="ARBA00022691"/>
    </source>
</evidence>
<gene>
    <name evidence="9" type="primary">dcm</name>
    <name evidence="9" type="ORF">FYJ72_12160</name>
</gene>
<comment type="similarity">
    <text evidence="7 8">Belongs to the class I-like SAM-binding methyltransferase superfamily. C5-methyltransferase family.</text>
</comment>
<dbReference type="GO" id="GO:0003677">
    <property type="term" value="F:DNA binding"/>
    <property type="evidence" value="ECO:0007669"/>
    <property type="project" value="TreeGrafter"/>
</dbReference>
<dbReference type="CDD" id="cd00315">
    <property type="entry name" value="Cyt_C5_DNA_methylase"/>
    <property type="match status" value="1"/>
</dbReference>
<keyword evidence="2 7" id="KW-0489">Methyltransferase</keyword>
<accession>A0A6I2TX65</accession>
<dbReference type="Proteomes" id="UP000450161">
    <property type="component" value="Unassembled WGS sequence"/>
</dbReference>
<evidence type="ECO:0000313" key="9">
    <source>
        <dbReference type="EMBL" id="MST78396.1"/>
    </source>
</evidence>
<evidence type="ECO:0000256" key="6">
    <source>
        <dbReference type="ARBA" id="ARBA00047422"/>
    </source>
</evidence>
<evidence type="ECO:0000256" key="2">
    <source>
        <dbReference type="ARBA" id="ARBA00022603"/>
    </source>
</evidence>
<dbReference type="EC" id="2.1.1.37" evidence="1"/>
<evidence type="ECO:0000256" key="3">
    <source>
        <dbReference type="ARBA" id="ARBA00022679"/>
    </source>
</evidence>
<dbReference type="Gene3D" id="3.90.120.10">
    <property type="entry name" value="DNA Methylase, subunit A, domain 2"/>
    <property type="match status" value="1"/>
</dbReference>
<dbReference type="GO" id="GO:0032259">
    <property type="term" value="P:methylation"/>
    <property type="evidence" value="ECO:0007669"/>
    <property type="project" value="UniProtKB-KW"/>
</dbReference>
<comment type="catalytic activity">
    <reaction evidence="6">
        <text>a 2'-deoxycytidine in DNA + S-adenosyl-L-methionine = a 5-methyl-2'-deoxycytidine in DNA + S-adenosyl-L-homocysteine + H(+)</text>
        <dbReference type="Rhea" id="RHEA:13681"/>
        <dbReference type="Rhea" id="RHEA-COMP:11369"/>
        <dbReference type="Rhea" id="RHEA-COMP:11370"/>
        <dbReference type="ChEBI" id="CHEBI:15378"/>
        <dbReference type="ChEBI" id="CHEBI:57856"/>
        <dbReference type="ChEBI" id="CHEBI:59789"/>
        <dbReference type="ChEBI" id="CHEBI:85452"/>
        <dbReference type="ChEBI" id="CHEBI:85454"/>
        <dbReference type="EC" id="2.1.1.37"/>
    </reaction>
</comment>
<dbReference type="InterPro" id="IPR050390">
    <property type="entry name" value="C5-Methyltransferase"/>
</dbReference>
<comment type="caution">
    <text evidence="9">The sequence shown here is derived from an EMBL/GenBank/DDBJ whole genome shotgun (WGS) entry which is preliminary data.</text>
</comment>
<evidence type="ECO:0000256" key="5">
    <source>
        <dbReference type="ARBA" id="ARBA00022747"/>
    </source>
</evidence>
<dbReference type="InterPro" id="IPR031303">
    <property type="entry name" value="C5_meth_CS"/>
</dbReference>
<sequence>MTSKVASLFCGCGGSDLGLLGGFDYLGKSYKKLDFEIVYALDFDKWAVDTYNKNFEHKAVCADICDVDFSVIPDVDLMIGGFPCQSFSTVNPTKDTNDARANLYKQIVRFLEVKRPKYFICENVKGLMTLQRGAIIDKILSEFSSMGYHVKYKLIKAVEFGIPQRRERVIIVGIRNDVDVKYEYPHPTNNEKNYVPLKAVIDKLYVENQKYYFSERAVQGVKNAKNNMKRGLWQDLNQPCLTITAHLAKTSMNSRDPILLVDADKELYRRFTPREAARIQSFPDTFLLNDSEPKSYKQIGNAIPPVMMWHIAKALQTSMTNKEKNKAVVHQLNFAKTKEEYPNNIIENVPSFWNESDLEVNIDFTKNVLISLVKADNMEQYLDRSAKVYYTGKKFPSTVALNKLYYFMPYLKRRGVRDLYLINIARVGTKKEVHPECDDNDFRLVFEIQFVKQLFDDYQPIHLDIWQAFTDTTISGLQSKIEEYSINKDASTL</sequence>
<dbReference type="AlphaFoldDB" id="A0A6I2TX65"/>